<evidence type="ECO:0000256" key="1">
    <source>
        <dbReference type="SAM" id="MobiDB-lite"/>
    </source>
</evidence>
<organism evidence="2 3">
    <name type="scientific">Puccinia coronata f. sp. avenae</name>
    <dbReference type="NCBI Taxonomy" id="200324"/>
    <lineage>
        <taxon>Eukaryota</taxon>
        <taxon>Fungi</taxon>
        <taxon>Dikarya</taxon>
        <taxon>Basidiomycota</taxon>
        <taxon>Pucciniomycotina</taxon>
        <taxon>Pucciniomycetes</taxon>
        <taxon>Pucciniales</taxon>
        <taxon>Pucciniaceae</taxon>
        <taxon>Puccinia</taxon>
    </lineage>
</organism>
<comment type="caution">
    <text evidence="2">The sequence shown here is derived from an EMBL/GenBank/DDBJ whole genome shotgun (WGS) entry which is preliminary data.</text>
</comment>
<feature type="compositionally biased region" description="Polar residues" evidence="1">
    <location>
        <begin position="32"/>
        <end position="51"/>
    </location>
</feature>
<dbReference type="EMBL" id="PGCI01000649">
    <property type="protein sequence ID" value="PLW22890.1"/>
    <property type="molecule type" value="Genomic_DNA"/>
</dbReference>
<dbReference type="Proteomes" id="UP000235392">
    <property type="component" value="Unassembled WGS sequence"/>
</dbReference>
<dbReference type="AlphaFoldDB" id="A0A2N5TBP4"/>
<accession>A0A2N5TBP4</accession>
<gene>
    <name evidence="2" type="ORF">PCASD_17803</name>
</gene>
<evidence type="ECO:0000313" key="3">
    <source>
        <dbReference type="Proteomes" id="UP000235392"/>
    </source>
</evidence>
<protein>
    <recommendedName>
        <fullName evidence="4">REJ domain-containing protein</fullName>
    </recommendedName>
</protein>
<sequence>MTHNDRADRSTGSAEMSKASASSSRSEDHRTNLAQPQPSNLNSCISVSSKETTGKPVLKTKSSLLTRINLSEEEKQKSLSSGTIASSPLIKPPCGLSINISSFADHESPTAFSEWDRLSVGRLLAELVHTSSASSLPIGLVHTTLASSLPIELVHTSSASSLPIELVHTSSASSLPIELVHTSWASSLPIELVHTSSASSLPIELVHTSSASSLPIELVHTSSASSLPIELVHTSSASSLPIELVHTSSASSLPIELVHTSSASSLPIELVHTSSASSLPIELHTSLVNGLDSVCPSSWCAPTRRTV</sequence>
<evidence type="ECO:0008006" key="4">
    <source>
        <dbReference type="Google" id="ProtNLM"/>
    </source>
</evidence>
<evidence type="ECO:0000313" key="2">
    <source>
        <dbReference type="EMBL" id="PLW22890.1"/>
    </source>
</evidence>
<feature type="compositionally biased region" description="Low complexity" evidence="1">
    <location>
        <begin position="13"/>
        <end position="24"/>
    </location>
</feature>
<proteinExistence type="predicted"/>
<reference evidence="2 3" key="1">
    <citation type="submission" date="2017-11" db="EMBL/GenBank/DDBJ databases">
        <title>De novo assembly and phasing of dikaryotic genomes from two isolates of Puccinia coronata f. sp. avenae, the causal agent of oat crown rust.</title>
        <authorList>
            <person name="Miller M.E."/>
            <person name="Zhang Y."/>
            <person name="Omidvar V."/>
            <person name="Sperschneider J."/>
            <person name="Schwessinger B."/>
            <person name="Raley C."/>
            <person name="Palmer J.M."/>
            <person name="Garnica D."/>
            <person name="Upadhyaya N."/>
            <person name="Rathjen J."/>
            <person name="Taylor J.M."/>
            <person name="Park R.F."/>
            <person name="Dodds P.N."/>
            <person name="Hirsch C.D."/>
            <person name="Kianian S.F."/>
            <person name="Figueroa M."/>
        </authorList>
    </citation>
    <scope>NUCLEOTIDE SEQUENCE [LARGE SCALE GENOMIC DNA]</scope>
    <source>
        <strain evidence="2">12SD80</strain>
    </source>
</reference>
<name>A0A2N5TBP4_9BASI</name>
<feature type="region of interest" description="Disordered" evidence="1">
    <location>
        <begin position="1"/>
        <end position="52"/>
    </location>
</feature>